<dbReference type="Proteomes" id="UP000030673">
    <property type="component" value="Unassembled WGS sequence"/>
</dbReference>
<keyword evidence="1" id="KW-1133">Transmembrane helix</keyword>
<protein>
    <submittedName>
        <fullName evidence="2">Uncharacterized protein</fullName>
    </submittedName>
</protein>
<keyword evidence="1" id="KW-0472">Membrane</keyword>
<sequence length="89" mass="10931">MYAQKCKLQYHYVYISKFFKKFIIYYFLTNNSFKYPIYYDIYLIKIATPIMINMWFTPITTIIVYIGIEFTTQKKQLVCNYSFTCYVNL</sequence>
<feature type="transmembrane region" description="Helical" evidence="1">
    <location>
        <begin position="12"/>
        <end position="29"/>
    </location>
</feature>
<accession>W7K6P3</accession>
<proteinExistence type="predicted"/>
<organism evidence="2 3">
    <name type="scientific">Plasmodium falciparum (isolate NF54)</name>
    <dbReference type="NCBI Taxonomy" id="5843"/>
    <lineage>
        <taxon>Eukaryota</taxon>
        <taxon>Sar</taxon>
        <taxon>Alveolata</taxon>
        <taxon>Apicomplexa</taxon>
        <taxon>Aconoidasida</taxon>
        <taxon>Haemosporida</taxon>
        <taxon>Plasmodiidae</taxon>
        <taxon>Plasmodium</taxon>
        <taxon>Plasmodium (Laverania)</taxon>
    </lineage>
</organism>
<name>W7K6P3_PLAFO</name>
<evidence type="ECO:0000313" key="3">
    <source>
        <dbReference type="Proteomes" id="UP000030673"/>
    </source>
</evidence>
<dbReference type="EMBL" id="KE123891">
    <property type="protein sequence ID" value="EWC85432.1"/>
    <property type="molecule type" value="Genomic_DNA"/>
</dbReference>
<feature type="transmembrane region" description="Helical" evidence="1">
    <location>
        <begin position="41"/>
        <end position="68"/>
    </location>
</feature>
<evidence type="ECO:0000256" key="1">
    <source>
        <dbReference type="SAM" id="Phobius"/>
    </source>
</evidence>
<evidence type="ECO:0000313" key="2">
    <source>
        <dbReference type="EMBL" id="EWC85432.1"/>
    </source>
</evidence>
<keyword evidence="1" id="KW-0812">Transmembrane</keyword>
<gene>
    <name evidence="2" type="ORF">PFNF54_05906</name>
</gene>
<reference evidence="2 3" key="1">
    <citation type="submission" date="2013-02" db="EMBL/GenBank/DDBJ databases">
        <title>The Genome Sequence of Plasmodium falciparum NF54.</title>
        <authorList>
            <consortium name="The Broad Institute Genome Sequencing Platform"/>
            <consortium name="The Broad Institute Genome Sequencing Center for Infectious Disease"/>
            <person name="Neafsey D."/>
            <person name="Cheeseman I."/>
            <person name="Volkman S."/>
            <person name="Adams J."/>
            <person name="Walker B."/>
            <person name="Young S.K."/>
            <person name="Zeng Q."/>
            <person name="Gargeya S."/>
            <person name="Fitzgerald M."/>
            <person name="Haas B."/>
            <person name="Abouelleil A."/>
            <person name="Alvarado L."/>
            <person name="Arachchi H.M."/>
            <person name="Berlin A.M."/>
            <person name="Chapman S.B."/>
            <person name="Dewar J."/>
            <person name="Goldberg J."/>
            <person name="Griggs A."/>
            <person name="Gujja S."/>
            <person name="Hansen M."/>
            <person name="Howarth C."/>
            <person name="Imamovic A."/>
            <person name="Larimer J."/>
            <person name="McCowan C."/>
            <person name="Murphy C."/>
            <person name="Neiman D."/>
            <person name="Pearson M."/>
            <person name="Priest M."/>
            <person name="Roberts A."/>
            <person name="Saif S."/>
            <person name="Shea T."/>
            <person name="Sisk P."/>
            <person name="Sykes S."/>
            <person name="Wortman J."/>
            <person name="Nusbaum C."/>
            <person name="Birren B."/>
        </authorList>
    </citation>
    <scope>NUCLEOTIDE SEQUENCE [LARGE SCALE GENOMIC DNA]</scope>
    <source>
        <strain evidence="2 3">NF54</strain>
    </source>
</reference>
<dbReference type="AlphaFoldDB" id="W7K6P3"/>
<keyword evidence="3" id="KW-1185">Reference proteome</keyword>